<comment type="caution">
    <text evidence="1">The sequence shown here is derived from an EMBL/GenBank/DDBJ whole genome shotgun (WGS) entry which is preliminary data.</text>
</comment>
<sequence length="45" mass="4977">MAGTDIDEPEDLVELLIHGKGPAKDYIDQKFKLEVKKGRVGLVPL</sequence>
<gene>
    <name evidence="1" type="ORF">SDC9_111647</name>
</gene>
<evidence type="ECO:0000313" key="1">
    <source>
        <dbReference type="EMBL" id="MPM64758.1"/>
    </source>
</evidence>
<organism evidence="1">
    <name type="scientific">bioreactor metagenome</name>
    <dbReference type="NCBI Taxonomy" id="1076179"/>
    <lineage>
        <taxon>unclassified sequences</taxon>
        <taxon>metagenomes</taxon>
        <taxon>ecological metagenomes</taxon>
    </lineage>
</organism>
<accession>A0A645BI43</accession>
<name>A0A645BI43_9ZZZZ</name>
<dbReference type="EMBL" id="VSSQ01020133">
    <property type="protein sequence ID" value="MPM64758.1"/>
    <property type="molecule type" value="Genomic_DNA"/>
</dbReference>
<reference evidence="1" key="1">
    <citation type="submission" date="2019-08" db="EMBL/GenBank/DDBJ databases">
        <authorList>
            <person name="Kucharzyk K."/>
            <person name="Murdoch R.W."/>
            <person name="Higgins S."/>
            <person name="Loffler F."/>
        </authorList>
    </citation>
    <scope>NUCLEOTIDE SEQUENCE</scope>
</reference>
<protein>
    <submittedName>
        <fullName evidence="1">Uncharacterized protein</fullName>
    </submittedName>
</protein>
<dbReference type="Gene3D" id="6.10.140.50">
    <property type="match status" value="1"/>
</dbReference>
<proteinExistence type="predicted"/>
<dbReference type="AlphaFoldDB" id="A0A645BI43"/>